<protein>
    <submittedName>
        <fullName evidence="1">Uncharacterized protein</fullName>
    </submittedName>
</protein>
<sequence>MIGVRAQQGHMRKKPIQWKGKTFAQITTSLQRNVRNSSDLAITDHAEFMRAVSKPLPLSGYRREILSSTAVQGNPRRSQTIMKFETPGGTTIRANFDESGNPDYETNCNSLANTLDIHYSESKYDHPNCNSALSQQENARRRVRSSGMDREIGKTKKYYTSSKEYLHSRNRRFQQNEFHQVHEQADSSKTVFRSNTIPHCAGNDYIPVFYKPNNGKFGQQGAVDSSSRITRLKYDTITDMGNTYRVAFDKYGNGNGTANALSYGVSPNAYTIKDKLGFPNTRTPVFKKNGETCCKST</sequence>
<dbReference type="EMBL" id="MN739968">
    <property type="protein sequence ID" value="QHT80367.1"/>
    <property type="molecule type" value="Genomic_DNA"/>
</dbReference>
<proteinExistence type="predicted"/>
<dbReference type="AlphaFoldDB" id="A0A6C0HIY5"/>
<accession>A0A6C0HIY5</accession>
<organism evidence="1">
    <name type="scientific">viral metagenome</name>
    <dbReference type="NCBI Taxonomy" id="1070528"/>
    <lineage>
        <taxon>unclassified sequences</taxon>
        <taxon>metagenomes</taxon>
        <taxon>organismal metagenomes</taxon>
    </lineage>
</organism>
<name>A0A6C0HIY5_9ZZZZ</name>
<reference evidence="1" key="1">
    <citation type="journal article" date="2020" name="Nature">
        <title>Giant virus diversity and host interactions through global metagenomics.</title>
        <authorList>
            <person name="Schulz F."/>
            <person name="Roux S."/>
            <person name="Paez-Espino D."/>
            <person name="Jungbluth S."/>
            <person name="Walsh D.A."/>
            <person name="Denef V.J."/>
            <person name="McMahon K.D."/>
            <person name="Konstantinidis K.T."/>
            <person name="Eloe-Fadrosh E.A."/>
            <person name="Kyrpides N.C."/>
            <person name="Woyke T."/>
        </authorList>
    </citation>
    <scope>NUCLEOTIDE SEQUENCE</scope>
    <source>
        <strain evidence="1">GVMAG-M-3300023184-120</strain>
    </source>
</reference>
<evidence type="ECO:0000313" key="1">
    <source>
        <dbReference type="EMBL" id="QHT80367.1"/>
    </source>
</evidence>